<proteinExistence type="predicted"/>
<dbReference type="Gene3D" id="3.90.226.10">
    <property type="entry name" value="2-enoyl-CoA Hydratase, Chain A, domain 1"/>
    <property type="match status" value="1"/>
</dbReference>
<name>A0A1H3ZKP0_9BACT</name>
<gene>
    <name evidence="2" type="ORF">SAMN05660909_01272</name>
</gene>
<dbReference type="Proteomes" id="UP000199656">
    <property type="component" value="Unassembled WGS sequence"/>
</dbReference>
<dbReference type="STRING" id="408074.SAMN05660909_01272"/>
<dbReference type="Pfam" id="PF03572">
    <property type="entry name" value="Peptidase_S41"/>
    <property type="match status" value="1"/>
</dbReference>
<evidence type="ECO:0000313" key="3">
    <source>
        <dbReference type="Proteomes" id="UP000199656"/>
    </source>
</evidence>
<dbReference type="GO" id="GO:0006508">
    <property type="term" value="P:proteolysis"/>
    <property type="evidence" value="ECO:0007669"/>
    <property type="project" value="InterPro"/>
</dbReference>
<organism evidence="2 3">
    <name type="scientific">Chitinophaga terrae</name>
    <name type="common">ex Kim and Jung 2007</name>
    <dbReference type="NCBI Taxonomy" id="408074"/>
    <lineage>
        <taxon>Bacteria</taxon>
        <taxon>Pseudomonadati</taxon>
        <taxon>Bacteroidota</taxon>
        <taxon>Chitinophagia</taxon>
        <taxon>Chitinophagales</taxon>
        <taxon>Chitinophagaceae</taxon>
        <taxon>Chitinophaga</taxon>
    </lineage>
</organism>
<dbReference type="GO" id="GO:0008236">
    <property type="term" value="F:serine-type peptidase activity"/>
    <property type="evidence" value="ECO:0007669"/>
    <property type="project" value="InterPro"/>
</dbReference>
<accession>A0A1H3ZKP0</accession>
<feature type="domain" description="Tail specific protease" evidence="1">
    <location>
        <begin position="372"/>
        <end position="493"/>
    </location>
</feature>
<protein>
    <submittedName>
        <fullName evidence="2">Peptidase family S41</fullName>
    </submittedName>
</protein>
<evidence type="ECO:0000259" key="1">
    <source>
        <dbReference type="Pfam" id="PF03572"/>
    </source>
</evidence>
<dbReference type="EMBL" id="FNRL01000004">
    <property type="protein sequence ID" value="SEA24208.1"/>
    <property type="molecule type" value="Genomic_DNA"/>
</dbReference>
<sequence>MELMRKLLLFVLLVSLIPVSLIKAQSRPLLSKDSLGIYNRVLSPRAMKEDLQLLRNIGDKTNSGLYRYRTKKQIDSIYNWAAASVKKPMRVTEFYKIILQLADFEGSCHNYTIVDQQLLDYLNRQRGFFPYDLKYLEGKIIFNHHTPEIPAGSRILSINGVPDTTLMKSFYKYFTGDGYTITQKLTGSVQRAYGIRYLLEYGVKDSFAVRFTPPYSSEVKSAVLPAVTLETRKANLEKRYSASLDSIIDYNVQPKYSFRMLDSSTGLLNFRIFSMASGADDPAFPVYVRFIDSVFQLLDKKAIPNLVIDIRSNPGGSDPTFEQPMMYLTDHPFKENTLAYIIFDRDDIPFRKYFWGVSTSHKMTPEEEVAGRQFLKDNYLPYSNGRSYQNPKYNPVYYPKQPAYKGHTYLLIDENTASAASHLSSLVKAYARNTTIVGVETVGGYYGHNGHSPLVFELPNSRIKNQFSMVYVVQDAPVKPDIPEGRGTIPDIEVWQSYEDFMQLKDTQMEYVLKLIREKK</sequence>
<keyword evidence="3" id="KW-1185">Reference proteome</keyword>
<reference evidence="3" key="1">
    <citation type="submission" date="2016-10" db="EMBL/GenBank/DDBJ databases">
        <authorList>
            <person name="Varghese N."/>
            <person name="Submissions S."/>
        </authorList>
    </citation>
    <scope>NUCLEOTIDE SEQUENCE [LARGE SCALE GENOMIC DNA]</scope>
    <source>
        <strain evidence="3">DSM 23920</strain>
    </source>
</reference>
<dbReference type="AlphaFoldDB" id="A0A1H3ZKP0"/>
<evidence type="ECO:0000313" key="2">
    <source>
        <dbReference type="EMBL" id="SEA24208.1"/>
    </source>
</evidence>
<dbReference type="InterPro" id="IPR029045">
    <property type="entry name" value="ClpP/crotonase-like_dom_sf"/>
</dbReference>
<dbReference type="SUPFAM" id="SSF52096">
    <property type="entry name" value="ClpP/crotonase"/>
    <property type="match status" value="1"/>
</dbReference>
<dbReference type="InterPro" id="IPR005151">
    <property type="entry name" value="Tail-specific_protease"/>
</dbReference>